<evidence type="ECO:0000256" key="1">
    <source>
        <dbReference type="SAM" id="MobiDB-lite"/>
    </source>
</evidence>
<accession>A0AAN7NP52</accession>
<reference evidence="2 3" key="1">
    <citation type="journal article" date="2023" name="J. Hered.">
        <title>Chromosome-level genome of the wood stork (Mycteria americana) provides insight into avian chromosome evolution.</title>
        <authorList>
            <person name="Flamio R. Jr."/>
            <person name="Ramstad K.M."/>
        </authorList>
    </citation>
    <scope>NUCLEOTIDE SEQUENCE [LARGE SCALE GENOMIC DNA]</scope>
    <source>
        <strain evidence="2">JAX WOST 10</strain>
    </source>
</reference>
<keyword evidence="3" id="KW-1185">Reference proteome</keyword>
<dbReference type="AlphaFoldDB" id="A0AAN7NP52"/>
<evidence type="ECO:0000313" key="2">
    <source>
        <dbReference type="EMBL" id="KAK4814538.1"/>
    </source>
</evidence>
<gene>
    <name evidence="2" type="ORF">QYF61_022257</name>
</gene>
<dbReference type="PANTHER" id="PTHR33332">
    <property type="entry name" value="REVERSE TRANSCRIPTASE DOMAIN-CONTAINING PROTEIN"/>
    <property type="match status" value="1"/>
</dbReference>
<protein>
    <recommendedName>
        <fullName evidence="4">Reverse transcriptase domain-containing protein</fullName>
    </recommendedName>
</protein>
<name>A0AAN7NP52_MYCAM</name>
<organism evidence="2 3">
    <name type="scientific">Mycteria americana</name>
    <name type="common">Wood stork</name>
    <dbReference type="NCBI Taxonomy" id="33587"/>
    <lineage>
        <taxon>Eukaryota</taxon>
        <taxon>Metazoa</taxon>
        <taxon>Chordata</taxon>
        <taxon>Craniata</taxon>
        <taxon>Vertebrata</taxon>
        <taxon>Euteleostomi</taxon>
        <taxon>Archelosauria</taxon>
        <taxon>Archosauria</taxon>
        <taxon>Dinosauria</taxon>
        <taxon>Saurischia</taxon>
        <taxon>Theropoda</taxon>
        <taxon>Coelurosauria</taxon>
        <taxon>Aves</taxon>
        <taxon>Neognathae</taxon>
        <taxon>Neoaves</taxon>
        <taxon>Aequornithes</taxon>
        <taxon>Ciconiiformes</taxon>
        <taxon>Ciconiidae</taxon>
        <taxon>Mycteria</taxon>
    </lineage>
</organism>
<dbReference type="Proteomes" id="UP001333110">
    <property type="component" value="Unassembled WGS sequence"/>
</dbReference>
<feature type="region of interest" description="Disordered" evidence="1">
    <location>
        <begin position="217"/>
        <end position="249"/>
    </location>
</feature>
<evidence type="ECO:0000313" key="3">
    <source>
        <dbReference type="Proteomes" id="UP001333110"/>
    </source>
</evidence>
<comment type="caution">
    <text evidence="2">The sequence shown here is derived from an EMBL/GenBank/DDBJ whole genome shotgun (WGS) entry which is preliminary data.</text>
</comment>
<evidence type="ECO:0008006" key="4">
    <source>
        <dbReference type="Google" id="ProtNLM"/>
    </source>
</evidence>
<feature type="compositionally biased region" description="Polar residues" evidence="1">
    <location>
        <begin position="217"/>
        <end position="227"/>
    </location>
</feature>
<dbReference type="EMBL" id="JAUNZN010000011">
    <property type="protein sequence ID" value="KAK4814538.1"/>
    <property type="molecule type" value="Genomic_DNA"/>
</dbReference>
<proteinExistence type="predicted"/>
<sequence length="630" mass="70155">MPVERTQDELLHNFPQYRGLLINGGEWLGKLLCQLPQYSRVDPTRPHRLVSIRVVQQVATCFLLDYGGFILLSVPAFLLRGLKTLGITGLTIKAKKALKCPAFLDPFALQDCLPRDPLNRCPEQVKACPPEVHGSGFAHPPPYFATNRELYHIMVAKPKTASSHHISHQSFSVNSRSNKAHLPCRYLLPVPRERTLGQFCNSISEHCLTAAFMTESEQPKSPLSSPARQRAARQDLPLSRDASQGYSSRLRDSLPQQILGQPPAVQSAPECLSHPCTPTELGGSPYGRRASFLLSALQGAQEAGRGHSQDSWPQLAKGMFHTISHHAQHIKLGKKEEGGDVRSDALVLYKPERFLCISKPFITSAVPQGSVLGPVLFNIFINDLDEGIECTLSKFAEDTKLGESVDVPEGRKALQRDLDRLDPWAGANCMRFKYSKFPQQSVEHLFWQELRQARWSQSEWLDCLFPHTNKEETTETSSFALLYRHLGSSGQAKQPQFPQPLLIRLVLQTLHQLRCPSLDTLQHLNVSLVVGCPKLNTVFELSSHSFPSPVALHGVVVTRVQDLALGLVEPHMIDLGPSIQPVQIPLQSLPTLEQIDTPTQFGVICKPTEGALNPLIQIIDKDIKQNWPQN</sequence>